<name>A0AAV2LVU4_KNICA</name>
<dbReference type="Pfam" id="PF00059">
    <property type="entry name" value="Lectin_C"/>
    <property type="match status" value="2"/>
</dbReference>
<proteinExistence type="predicted"/>
<dbReference type="InterPro" id="IPR016187">
    <property type="entry name" value="CTDL_fold"/>
</dbReference>
<dbReference type="AlphaFoldDB" id="A0AAV2LVU4"/>
<dbReference type="PROSITE" id="PS50041">
    <property type="entry name" value="C_TYPE_LECTIN_2"/>
    <property type="match status" value="2"/>
</dbReference>
<dbReference type="PANTHER" id="PTHR45784">
    <property type="entry name" value="C-TYPE LECTIN DOMAIN FAMILY 20 MEMBER A-RELATED"/>
    <property type="match status" value="1"/>
</dbReference>
<dbReference type="Gene3D" id="3.10.100.10">
    <property type="entry name" value="Mannose-Binding Protein A, subunit A"/>
    <property type="match status" value="2"/>
</dbReference>
<dbReference type="PANTHER" id="PTHR45784:SF3">
    <property type="entry name" value="C-TYPE LECTIN DOMAIN FAMILY 4 MEMBER K-LIKE-RELATED"/>
    <property type="match status" value="1"/>
</dbReference>
<dbReference type="InterPro" id="IPR018378">
    <property type="entry name" value="C-type_lectin_CS"/>
</dbReference>
<dbReference type="Proteomes" id="UP001497482">
    <property type="component" value="Chromosome 5"/>
</dbReference>
<dbReference type="EMBL" id="OZ035827">
    <property type="protein sequence ID" value="CAL1605177.1"/>
    <property type="molecule type" value="Genomic_DNA"/>
</dbReference>
<reference evidence="4 5" key="1">
    <citation type="submission" date="2024-04" db="EMBL/GenBank/DDBJ databases">
        <authorList>
            <person name="Waldvogel A.-M."/>
            <person name="Schoenle A."/>
        </authorList>
    </citation>
    <scope>NUCLEOTIDE SEQUENCE [LARGE SCALE GENOMIC DNA]</scope>
</reference>
<feature type="domain" description="C-type lectin" evidence="3">
    <location>
        <begin position="144"/>
        <end position="251"/>
    </location>
</feature>
<dbReference type="PROSITE" id="PS00615">
    <property type="entry name" value="C_TYPE_LECTIN_1"/>
    <property type="match status" value="1"/>
</dbReference>
<organism evidence="4 5">
    <name type="scientific">Knipowitschia caucasica</name>
    <name type="common">Caucasian dwarf goby</name>
    <name type="synonym">Pomatoschistus caucasicus</name>
    <dbReference type="NCBI Taxonomy" id="637954"/>
    <lineage>
        <taxon>Eukaryota</taxon>
        <taxon>Metazoa</taxon>
        <taxon>Chordata</taxon>
        <taxon>Craniata</taxon>
        <taxon>Vertebrata</taxon>
        <taxon>Euteleostomi</taxon>
        <taxon>Actinopterygii</taxon>
        <taxon>Neopterygii</taxon>
        <taxon>Teleostei</taxon>
        <taxon>Neoteleostei</taxon>
        <taxon>Acanthomorphata</taxon>
        <taxon>Gobiaria</taxon>
        <taxon>Gobiiformes</taxon>
        <taxon>Gobioidei</taxon>
        <taxon>Gobiidae</taxon>
        <taxon>Gobiinae</taxon>
        <taxon>Knipowitschia</taxon>
    </lineage>
</organism>
<feature type="domain" description="C-type lectin" evidence="3">
    <location>
        <begin position="19"/>
        <end position="143"/>
    </location>
</feature>
<evidence type="ECO:0000259" key="3">
    <source>
        <dbReference type="PROSITE" id="PS50041"/>
    </source>
</evidence>
<dbReference type="SMART" id="SM00034">
    <property type="entry name" value="CLECT"/>
    <property type="match status" value="2"/>
</dbReference>
<feature type="chain" id="PRO_5043550729" description="C-type lectin domain-containing protein" evidence="2">
    <location>
        <begin position="19"/>
        <end position="307"/>
    </location>
</feature>
<protein>
    <recommendedName>
        <fullName evidence="3">C-type lectin domain-containing protein</fullName>
    </recommendedName>
</protein>
<sequence length="307" mass="35247">MEILLWASLLYGAGVVWSFHSVQYSFINVAMSWTKAQQYCRQHHTDLATFWSLDDIYRVNRPSQYGGVAWIGLFDPPNSWKGIMGNDSNSWRWSVTGKPSPGGFHNWRSGEPNNDEGDQLCAIMVNGEWDDRSCSTLCRSVCFTGQKTFSLVSSLMSFAEAQSHCRQHFTDLAMIEDQQENEAVSALCPSEHVWIGLYREAWRWSDGSTSTFTNWNSKPDNANGNQHCTREERSYLWNDRVCGEAFPFICHRVVTTRKHRLLMKFWSGLNLSEPALQNQITQRIGAELQRSGVSDFRLKWKSAPHEE</sequence>
<gene>
    <name evidence="4" type="ORF">KC01_LOCUS32596</name>
</gene>
<keyword evidence="5" id="KW-1185">Reference proteome</keyword>
<evidence type="ECO:0000256" key="2">
    <source>
        <dbReference type="SAM" id="SignalP"/>
    </source>
</evidence>
<keyword evidence="1" id="KW-1015">Disulfide bond</keyword>
<keyword evidence="2" id="KW-0732">Signal</keyword>
<dbReference type="SUPFAM" id="SSF56436">
    <property type="entry name" value="C-type lectin-like"/>
    <property type="match status" value="2"/>
</dbReference>
<dbReference type="InterPro" id="IPR016186">
    <property type="entry name" value="C-type_lectin-like/link_sf"/>
</dbReference>
<evidence type="ECO:0000256" key="1">
    <source>
        <dbReference type="ARBA" id="ARBA00023157"/>
    </source>
</evidence>
<dbReference type="InterPro" id="IPR001304">
    <property type="entry name" value="C-type_lectin-like"/>
</dbReference>
<evidence type="ECO:0000313" key="5">
    <source>
        <dbReference type="Proteomes" id="UP001497482"/>
    </source>
</evidence>
<accession>A0AAV2LVU4</accession>
<feature type="signal peptide" evidence="2">
    <location>
        <begin position="1"/>
        <end position="18"/>
    </location>
</feature>
<evidence type="ECO:0000313" key="4">
    <source>
        <dbReference type="EMBL" id="CAL1605177.1"/>
    </source>
</evidence>